<dbReference type="EMBL" id="NGMS01000001">
    <property type="protein sequence ID" value="OTP26506.1"/>
    <property type="molecule type" value="Genomic_DNA"/>
</dbReference>
<organism evidence="4 5">
    <name type="scientific">Enterococcus mundtii</name>
    <dbReference type="NCBI Taxonomy" id="53346"/>
    <lineage>
        <taxon>Bacteria</taxon>
        <taxon>Bacillati</taxon>
        <taxon>Bacillota</taxon>
        <taxon>Bacilli</taxon>
        <taxon>Lactobacillales</taxon>
        <taxon>Enterococcaceae</taxon>
        <taxon>Enterococcus</taxon>
    </lineage>
</organism>
<protein>
    <recommendedName>
        <fullName evidence="2">WxL domain-containing protein</fullName>
    </recommendedName>
</protein>
<gene>
    <name evidence="4" type="ORF">A5802_000217</name>
    <name evidence="3" type="ORF">EMU01_11160</name>
</gene>
<comment type="caution">
    <text evidence="4">The sequence shown here is derived from an EMBL/GenBank/DDBJ whole genome shotgun (WGS) entry which is preliminary data.</text>
</comment>
<keyword evidence="1" id="KW-0732">Signal</keyword>
<feature type="signal peptide" evidence="1">
    <location>
        <begin position="1"/>
        <end position="27"/>
    </location>
</feature>
<dbReference type="RefSeq" id="WP_071866625.1">
    <property type="nucleotide sequence ID" value="NZ_BJWA01000006.1"/>
</dbReference>
<proteinExistence type="predicted"/>
<evidence type="ECO:0000256" key="1">
    <source>
        <dbReference type="SAM" id="SignalP"/>
    </source>
</evidence>
<evidence type="ECO:0000313" key="3">
    <source>
        <dbReference type="EMBL" id="GEL79972.1"/>
    </source>
</evidence>
<keyword evidence="6" id="KW-1185">Reference proteome</keyword>
<dbReference type="GeneID" id="60998495"/>
<dbReference type="AlphaFoldDB" id="A0A1L8UZF5"/>
<reference evidence="4 5" key="1">
    <citation type="submission" date="2017-05" db="EMBL/GenBank/DDBJ databases">
        <title>The Genome Sequence of Enterococcus mundtii 6B1_DIV0119.</title>
        <authorList>
            <consortium name="The Broad Institute Genomics Platform"/>
            <consortium name="The Broad Institute Genomic Center for Infectious Diseases"/>
            <person name="Earl A."/>
            <person name="Manson A."/>
            <person name="Schwartman J."/>
            <person name="Gilmore M."/>
            <person name="Abouelleil A."/>
            <person name="Cao P."/>
            <person name="Chapman S."/>
            <person name="Cusick C."/>
            <person name="Shea T."/>
            <person name="Young S."/>
            <person name="Neafsey D."/>
            <person name="Nusbaum C."/>
            <person name="Birren B."/>
        </authorList>
    </citation>
    <scope>NUCLEOTIDE SEQUENCE [LARGE SCALE GENOMIC DNA]</scope>
    <source>
        <strain evidence="4 5">6B1_DIV0119</strain>
    </source>
</reference>
<dbReference type="EMBL" id="BJWA01000006">
    <property type="protein sequence ID" value="GEL79972.1"/>
    <property type="molecule type" value="Genomic_DNA"/>
</dbReference>
<name>A0A1L8UZF5_ENTMU</name>
<feature type="chain" id="PRO_5014272406" description="WxL domain-containing protein" evidence="1">
    <location>
        <begin position="28"/>
        <end position="209"/>
    </location>
</feature>
<reference evidence="3 6" key="2">
    <citation type="submission" date="2019-07" db="EMBL/GenBank/DDBJ databases">
        <title>Whole genome shotgun sequence of Enterococcus mundtii NBRC 100490.</title>
        <authorList>
            <person name="Hosoyama A."/>
            <person name="Uohara A."/>
            <person name="Ohji S."/>
            <person name="Ichikawa N."/>
        </authorList>
    </citation>
    <scope>NUCLEOTIDE SEQUENCE [LARGE SCALE GENOMIC DNA]</scope>
    <source>
        <strain evidence="3 6">NBRC 100490</strain>
    </source>
</reference>
<evidence type="ECO:0000313" key="5">
    <source>
        <dbReference type="Proteomes" id="UP000195024"/>
    </source>
</evidence>
<sequence length="209" mass="21925">MVITKKYVMAGMSILVGASLGITSVSADTTTDGTVTLQAPTGGNGEDLNLATNKLPTNLNFGTANIKYDQSIEQIATVDGNQASNPTTTDIQVTDNRGDLTKGWKLKVKQIAQFTSSVNQAELAGAELSINTGNVTNIGGDLPTGGVINTQDYVITPDVDVEVFKASPGEGLGISTLPINQYKLSIPAAAKKEADTYHAQLTWTFSDTL</sequence>
<accession>A0A1L8UZF5</accession>
<dbReference type="Pfam" id="PF13731">
    <property type="entry name" value="WxL"/>
    <property type="match status" value="1"/>
</dbReference>
<evidence type="ECO:0000313" key="6">
    <source>
        <dbReference type="Proteomes" id="UP000321175"/>
    </source>
</evidence>
<dbReference type="Proteomes" id="UP000195024">
    <property type="component" value="Unassembled WGS sequence"/>
</dbReference>
<dbReference type="Proteomes" id="UP000321175">
    <property type="component" value="Unassembled WGS sequence"/>
</dbReference>
<dbReference type="InterPro" id="IPR027994">
    <property type="entry name" value="WxL_dom"/>
</dbReference>
<evidence type="ECO:0000259" key="2">
    <source>
        <dbReference type="Pfam" id="PF13731"/>
    </source>
</evidence>
<feature type="domain" description="WxL" evidence="2">
    <location>
        <begin position="39"/>
        <end position="208"/>
    </location>
</feature>
<evidence type="ECO:0000313" key="4">
    <source>
        <dbReference type="EMBL" id="OTP26506.1"/>
    </source>
</evidence>